<keyword evidence="1" id="KW-0812">Transmembrane</keyword>
<dbReference type="OrthoDB" id="2802074at2759"/>
<feature type="transmembrane region" description="Helical" evidence="1">
    <location>
        <begin position="178"/>
        <end position="197"/>
    </location>
</feature>
<name>A0A9P3GI21_9APHY</name>
<protein>
    <submittedName>
        <fullName evidence="2">Uncharacterized protein</fullName>
    </submittedName>
</protein>
<sequence length="289" mass="32277">MDNSTDCTGFFTQNTDITGIGVRVAFYVQMVVIELQTWFKVGEEDILNACWVLISMSFGLMLAAIVAATQNQLSFYNAVQVQNLVSLTQVTLLCVGNSLIWGTESGGLMHWTRRKKWRHNAIVMCLLCSQYFLGGGLLTYLWVKGQRFGPNPECISSMHFYVSAWRLRGSDPFRNAKIAAFTIYISLVLGPVCQNLFMYTAVRVQSTPTLYNLDSQHGLLYPAHGAAHQAKLSSTIRSCAMDIWADLGAHSHCPRGRRAAYRSLRCYPKSKMGRREGGQIRRAEGGRVG</sequence>
<proteinExistence type="predicted"/>
<dbReference type="EMBL" id="BPQB01000037">
    <property type="protein sequence ID" value="GJE94050.1"/>
    <property type="molecule type" value="Genomic_DNA"/>
</dbReference>
<keyword evidence="1" id="KW-1133">Transmembrane helix</keyword>
<gene>
    <name evidence="2" type="ORF">PsYK624_102180</name>
</gene>
<evidence type="ECO:0000256" key="1">
    <source>
        <dbReference type="SAM" id="Phobius"/>
    </source>
</evidence>
<comment type="caution">
    <text evidence="2">The sequence shown here is derived from an EMBL/GenBank/DDBJ whole genome shotgun (WGS) entry which is preliminary data.</text>
</comment>
<dbReference type="Proteomes" id="UP000703269">
    <property type="component" value="Unassembled WGS sequence"/>
</dbReference>
<accession>A0A9P3GI21</accession>
<feature type="transmembrane region" description="Helical" evidence="1">
    <location>
        <begin position="20"/>
        <end position="39"/>
    </location>
</feature>
<feature type="transmembrane region" description="Helical" evidence="1">
    <location>
        <begin position="46"/>
        <end position="69"/>
    </location>
</feature>
<organism evidence="2 3">
    <name type="scientific">Phanerochaete sordida</name>
    <dbReference type="NCBI Taxonomy" id="48140"/>
    <lineage>
        <taxon>Eukaryota</taxon>
        <taxon>Fungi</taxon>
        <taxon>Dikarya</taxon>
        <taxon>Basidiomycota</taxon>
        <taxon>Agaricomycotina</taxon>
        <taxon>Agaricomycetes</taxon>
        <taxon>Polyporales</taxon>
        <taxon>Phanerochaetaceae</taxon>
        <taxon>Phanerochaete</taxon>
    </lineage>
</organism>
<dbReference type="AlphaFoldDB" id="A0A9P3GI21"/>
<feature type="transmembrane region" description="Helical" evidence="1">
    <location>
        <begin position="81"/>
        <end position="100"/>
    </location>
</feature>
<keyword evidence="1" id="KW-0472">Membrane</keyword>
<evidence type="ECO:0000313" key="2">
    <source>
        <dbReference type="EMBL" id="GJE94050.1"/>
    </source>
</evidence>
<evidence type="ECO:0000313" key="3">
    <source>
        <dbReference type="Proteomes" id="UP000703269"/>
    </source>
</evidence>
<keyword evidence="3" id="KW-1185">Reference proteome</keyword>
<feature type="transmembrane region" description="Helical" evidence="1">
    <location>
        <begin position="121"/>
        <end position="143"/>
    </location>
</feature>
<reference evidence="2 3" key="1">
    <citation type="submission" date="2021-08" db="EMBL/GenBank/DDBJ databases">
        <title>Draft Genome Sequence of Phanerochaete sordida strain YK-624.</title>
        <authorList>
            <person name="Mori T."/>
            <person name="Dohra H."/>
            <person name="Suzuki T."/>
            <person name="Kawagishi H."/>
            <person name="Hirai H."/>
        </authorList>
    </citation>
    <scope>NUCLEOTIDE SEQUENCE [LARGE SCALE GENOMIC DNA]</scope>
    <source>
        <strain evidence="2 3">YK-624</strain>
    </source>
</reference>